<feature type="transmembrane region" description="Helical" evidence="12">
    <location>
        <begin position="96"/>
        <end position="117"/>
    </location>
</feature>
<comment type="pathway">
    <text evidence="11">Porphyrin-containing compound metabolism.</text>
</comment>
<dbReference type="EMBL" id="QJKK01000001">
    <property type="protein sequence ID" value="RAL26500.1"/>
    <property type="molecule type" value="Genomic_DNA"/>
</dbReference>
<dbReference type="PANTHER" id="PTHR35457">
    <property type="entry name" value="HEME A SYNTHASE"/>
    <property type="match status" value="1"/>
</dbReference>
<evidence type="ECO:0000256" key="10">
    <source>
        <dbReference type="ARBA" id="ARBA00023157"/>
    </source>
</evidence>
<evidence type="ECO:0000256" key="6">
    <source>
        <dbReference type="ARBA" id="ARBA00023002"/>
    </source>
</evidence>
<keyword evidence="3 12" id="KW-0812">Transmembrane</keyword>
<dbReference type="RefSeq" id="WP_113657107.1">
    <property type="nucleotide sequence ID" value="NZ_KZ845663.1"/>
</dbReference>
<comment type="subcellular location">
    <subcellularLocation>
        <location evidence="1">Membrane</location>
        <topology evidence="1">Multi-pass membrane protein</topology>
    </subcellularLocation>
</comment>
<comment type="caution">
    <text evidence="13">The sequence shown here is derived from an EMBL/GenBank/DDBJ whole genome shotgun (WGS) entry which is preliminary data.</text>
</comment>
<evidence type="ECO:0000256" key="8">
    <source>
        <dbReference type="ARBA" id="ARBA00023133"/>
    </source>
</evidence>
<proteinExistence type="predicted"/>
<keyword evidence="5 12" id="KW-1133">Transmembrane helix</keyword>
<gene>
    <name evidence="13" type="ORF">DL897_00125</name>
</gene>
<dbReference type="GO" id="GO:0006784">
    <property type="term" value="P:heme A biosynthetic process"/>
    <property type="evidence" value="ECO:0007669"/>
    <property type="project" value="InterPro"/>
</dbReference>
<feature type="transmembrane region" description="Helical" evidence="12">
    <location>
        <begin position="260"/>
        <end position="280"/>
    </location>
</feature>
<dbReference type="OrthoDB" id="9816428at2"/>
<keyword evidence="8" id="KW-0350">Heme biosynthesis</keyword>
<dbReference type="PANTHER" id="PTHR35457:SF1">
    <property type="entry name" value="HEME A SYNTHASE"/>
    <property type="match status" value="1"/>
</dbReference>
<keyword evidence="6" id="KW-0560">Oxidoreductase</keyword>
<dbReference type="GO" id="GO:0016491">
    <property type="term" value="F:oxidoreductase activity"/>
    <property type="evidence" value="ECO:0007669"/>
    <property type="project" value="UniProtKB-KW"/>
</dbReference>
<sequence length="329" mass="36644">MVTNKHRALRIFAVLTAIGSYLMLIVGAVVTKTGSGEGCGNSWPFCHGALIPNSFPMETIIEYSHRIVSGGVGLLIVILTIWAWRSFPRSKRVKIFGFMSVFFVLLQGALGALTVVFRGAFAKKAALSLHFGFSLICFASVVLLAVHLFQLKHGKKPEAETAKIKSEKPVSHRFQYAVWGLAIYSYVVVYTGAFVRHMQATMACGFEFPTCGKQYFPSLGNLEGIHMLHRYAGISLWFLTLVLLWGIIRYYRHREDLHKGAWLAFIFISLQAASGIMTVFSGGQVLLALLHTTIISIYFSILCYLCMQAGWTKSRKTKSLDKETPVLQS</sequence>
<name>A0A364K8H1_9BACL</name>
<feature type="transmembrane region" description="Helical" evidence="12">
    <location>
        <begin position="228"/>
        <end position="248"/>
    </location>
</feature>
<accession>A0A364K8H1</accession>
<evidence type="ECO:0000256" key="12">
    <source>
        <dbReference type="SAM" id="Phobius"/>
    </source>
</evidence>
<keyword evidence="9 12" id="KW-0472">Membrane</keyword>
<reference evidence="13 14" key="2">
    <citation type="submission" date="2018-06" db="EMBL/GenBank/DDBJ databases">
        <authorList>
            <person name="Zhirakovskaya E."/>
        </authorList>
    </citation>
    <scope>NUCLEOTIDE SEQUENCE [LARGE SCALE GENOMIC DNA]</scope>
    <source>
        <strain evidence="13 14">FBKL4.011</strain>
    </source>
</reference>
<evidence type="ECO:0000256" key="2">
    <source>
        <dbReference type="ARBA" id="ARBA00022475"/>
    </source>
</evidence>
<keyword evidence="4" id="KW-0479">Metal-binding</keyword>
<evidence type="ECO:0000256" key="3">
    <source>
        <dbReference type="ARBA" id="ARBA00022692"/>
    </source>
</evidence>
<feature type="transmembrane region" description="Helical" evidence="12">
    <location>
        <begin position="176"/>
        <end position="195"/>
    </location>
</feature>
<evidence type="ECO:0000313" key="13">
    <source>
        <dbReference type="EMBL" id="RAL26500.1"/>
    </source>
</evidence>
<dbReference type="InterPro" id="IPR003780">
    <property type="entry name" value="COX15/CtaA_fam"/>
</dbReference>
<protein>
    <submittedName>
        <fullName evidence="13">Heme A synthase</fullName>
    </submittedName>
</protein>
<feature type="transmembrane region" description="Helical" evidence="12">
    <location>
        <begin position="63"/>
        <end position="84"/>
    </location>
</feature>
<dbReference type="GO" id="GO:0046872">
    <property type="term" value="F:metal ion binding"/>
    <property type="evidence" value="ECO:0007669"/>
    <property type="project" value="UniProtKB-KW"/>
</dbReference>
<dbReference type="InterPro" id="IPR050450">
    <property type="entry name" value="COX15/CtaA_HemeA_synthase"/>
</dbReference>
<evidence type="ECO:0000256" key="1">
    <source>
        <dbReference type="ARBA" id="ARBA00004141"/>
    </source>
</evidence>
<evidence type="ECO:0000256" key="7">
    <source>
        <dbReference type="ARBA" id="ARBA00023004"/>
    </source>
</evidence>
<organism evidence="13 14">
    <name type="scientific">Thermoflavimicrobium daqui</name>
    <dbReference type="NCBI Taxonomy" id="2137476"/>
    <lineage>
        <taxon>Bacteria</taxon>
        <taxon>Bacillati</taxon>
        <taxon>Bacillota</taxon>
        <taxon>Bacilli</taxon>
        <taxon>Bacillales</taxon>
        <taxon>Thermoactinomycetaceae</taxon>
        <taxon>Thermoflavimicrobium</taxon>
    </lineage>
</organism>
<reference evidence="13 14" key="1">
    <citation type="submission" date="2018-06" db="EMBL/GenBank/DDBJ databases">
        <title>Thermoflavimicrobium daqus sp. nov., a thermophilic microbe isolated from Moutai-flavour Daqu.</title>
        <authorList>
            <person name="Wang X."/>
            <person name="Zhou H."/>
        </authorList>
    </citation>
    <scope>NUCLEOTIDE SEQUENCE [LARGE SCALE GENOMIC DNA]</scope>
    <source>
        <strain evidence="13 14">FBKL4.011</strain>
    </source>
</reference>
<keyword evidence="10" id="KW-1015">Disulfide bond</keyword>
<dbReference type="AlphaFoldDB" id="A0A364K8H1"/>
<evidence type="ECO:0000256" key="4">
    <source>
        <dbReference type="ARBA" id="ARBA00022723"/>
    </source>
</evidence>
<feature type="transmembrane region" description="Helical" evidence="12">
    <location>
        <begin position="129"/>
        <end position="149"/>
    </location>
</feature>
<evidence type="ECO:0000256" key="9">
    <source>
        <dbReference type="ARBA" id="ARBA00023136"/>
    </source>
</evidence>
<feature type="transmembrane region" description="Helical" evidence="12">
    <location>
        <begin position="286"/>
        <end position="307"/>
    </location>
</feature>
<evidence type="ECO:0000256" key="11">
    <source>
        <dbReference type="ARBA" id="ARBA00023444"/>
    </source>
</evidence>
<feature type="transmembrane region" description="Helical" evidence="12">
    <location>
        <begin position="12"/>
        <end position="30"/>
    </location>
</feature>
<evidence type="ECO:0000256" key="5">
    <source>
        <dbReference type="ARBA" id="ARBA00022989"/>
    </source>
</evidence>
<dbReference type="GO" id="GO:0016020">
    <property type="term" value="C:membrane"/>
    <property type="evidence" value="ECO:0007669"/>
    <property type="project" value="UniProtKB-SubCell"/>
</dbReference>
<dbReference type="Proteomes" id="UP000251213">
    <property type="component" value="Unassembled WGS sequence"/>
</dbReference>
<keyword evidence="7" id="KW-0408">Iron</keyword>
<keyword evidence="2" id="KW-1003">Cell membrane</keyword>
<keyword evidence="14" id="KW-1185">Reference proteome</keyword>
<dbReference type="Pfam" id="PF02628">
    <property type="entry name" value="COX15-CtaA"/>
    <property type="match status" value="1"/>
</dbReference>
<evidence type="ECO:0000313" key="14">
    <source>
        <dbReference type="Proteomes" id="UP000251213"/>
    </source>
</evidence>